<name>A0ABP1QUT9_9HEXA</name>
<protein>
    <submittedName>
        <fullName evidence="1">Uncharacterized protein</fullName>
    </submittedName>
</protein>
<dbReference type="Proteomes" id="UP001642540">
    <property type="component" value="Unassembled WGS sequence"/>
</dbReference>
<reference evidence="1 2" key="1">
    <citation type="submission" date="2024-08" db="EMBL/GenBank/DDBJ databases">
        <authorList>
            <person name="Cucini C."/>
            <person name="Frati F."/>
        </authorList>
    </citation>
    <scope>NUCLEOTIDE SEQUENCE [LARGE SCALE GENOMIC DNA]</scope>
</reference>
<dbReference type="EMBL" id="CAXLJM020000041">
    <property type="protein sequence ID" value="CAL8109397.1"/>
    <property type="molecule type" value="Genomic_DNA"/>
</dbReference>
<comment type="caution">
    <text evidence="1">The sequence shown here is derived from an EMBL/GenBank/DDBJ whole genome shotgun (WGS) entry which is preliminary data.</text>
</comment>
<sequence length="123" mass="13193">MSCVKCCNFGPGNLGFLNFGTGNVGIGNFGFGNGGIGNKGFLNAGLLNTGFAQLGLRNIGALNVAPIPNTISVFNIPMAVNLTPPIPVGRRRRRRSTMQYPEGKFPWINNRVEADNRKNVISK</sequence>
<proteinExistence type="predicted"/>
<keyword evidence="2" id="KW-1185">Reference proteome</keyword>
<gene>
    <name evidence="1" type="ORF">ODALV1_LOCUS13326</name>
</gene>
<evidence type="ECO:0000313" key="1">
    <source>
        <dbReference type="EMBL" id="CAL8109397.1"/>
    </source>
</evidence>
<evidence type="ECO:0000313" key="2">
    <source>
        <dbReference type="Proteomes" id="UP001642540"/>
    </source>
</evidence>
<organism evidence="1 2">
    <name type="scientific">Orchesella dallaii</name>
    <dbReference type="NCBI Taxonomy" id="48710"/>
    <lineage>
        <taxon>Eukaryota</taxon>
        <taxon>Metazoa</taxon>
        <taxon>Ecdysozoa</taxon>
        <taxon>Arthropoda</taxon>
        <taxon>Hexapoda</taxon>
        <taxon>Collembola</taxon>
        <taxon>Entomobryomorpha</taxon>
        <taxon>Entomobryoidea</taxon>
        <taxon>Orchesellidae</taxon>
        <taxon>Orchesellinae</taxon>
        <taxon>Orchesella</taxon>
    </lineage>
</organism>
<accession>A0ABP1QUT9</accession>